<dbReference type="PANTHER" id="PTHR11102">
    <property type="entry name" value="SEL-1-LIKE PROTEIN"/>
    <property type="match status" value="1"/>
</dbReference>
<dbReference type="SUPFAM" id="SSF81901">
    <property type="entry name" value="HCP-like"/>
    <property type="match status" value="1"/>
</dbReference>
<organism evidence="1">
    <name type="scientific">uncultured gamma proteobacterium HF4000_48E10</name>
    <dbReference type="NCBI Taxonomy" id="723583"/>
    <lineage>
        <taxon>Bacteria</taxon>
        <taxon>Pseudomonadati</taxon>
        <taxon>Pseudomonadota</taxon>
        <taxon>Gammaproteobacteria</taxon>
        <taxon>environmental samples</taxon>
    </lineage>
</organism>
<sequence>MPERHWCLDETVLSTGLDLEIDALGDAEAARWYRLAAEQGHAAAQSRLGDFYQFGYGVQRDYADAVRWHRAAAEQGGVVAQYNLGVRYARGHGVLQDDVEAVRWYRLAAEQGFAAAQNNLALMYAEGRGVVQDYVQAHMWWTLAVSRLTGEERKMSADDRDALARLMTPAQIAEAQRLAREWDAAHPREP</sequence>
<dbReference type="SMART" id="SM00671">
    <property type="entry name" value="SEL1"/>
    <property type="match status" value="3"/>
</dbReference>
<dbReference type="Pfam" id="PF08238">
    <property type="entry name" value="Sel1"/>
    <property type="match status" value="4"/>
</dbReference>
<dbReference type="EMBL" id="GU568025">
    <property type="protein sequence ID" value="ADI23834.1"/>
    <property type="molecule type" value="Genomic_DNA"/>
</dbReference>
<proteinExistence type="predicted"/>
<dbReference type="PANTHER" id="PTHR11102:SF160">
    <property type="entry name" value="ERAD-ASSOCIATED E3 UBIQUITIN-PROTEIN LIGASE COMPONENT HRD3"/>
    <property type="match status" value="1"/>
</dbReference>
<name>E7C8R0_9GAMM</name>
<reference evidence="1" key="1">
    <citation type="submission" date="2010-01" db="EMBL/GenBank/DDBJ databases">
        <title>Genome fragments of uncultured bacteria from the North Pacific subtropical Gyre.</title>
        <authorList>
            <person name="Pham V.D."/>
            <person name="Delong E.F."/>
        </authorList>
    </citation>
    <scope>NUCLEOTIDE SEQUENCE</scope>
</reference>
<accession>E7C8R0</accession>
<protein>
    <submittedName>
        <fullName evidence="1">FOG: TPR repeat, SEL1 subfamily</fullName>
    </submittedName>
</protein>
<dbReference type="AlphaFoldDB" id="E7C8R0"/>
<evidence type="ECO:0000313" key="1">
    <source>
        <dbReference type="EMBL" id="ADI23834.1"/>
    </source>
</evidence>
<dbReference type="InterPro" id="IPR050767">
    <property type="entry name" value="Sel1_AlgK"/>
</dbReference>
<dbReference type="Gene3D" id="1.25.40.10">
    <property type="entry name" value="Tetratricopeptide repeat domain"/>
    <property type="match status" value="1"/>
</dbReference>
<dbReference type="InterPro" id="IPR011990">
    <property type="entry name" value="TPR-like_helical_dom_sf"/>
</dbReference>
<dbReference type="InterPro" id="IPR006597">
    <property type="entry name" value="Sel1-like"/>
</dbReference>